<dbReference type="InterPro" id="IPR052189">
    <property type="entry name" value="L-asp_N-monooxygenase_NS-form"/>
</dbReference>
<dbReference type="AlphaFoldDB" id="A0A9X3FPN6"/>
<sequence>MKIAIVGLGLSGSGVLRELLNRLPQKDSDQQTIDIYERKDHLGNGYPYAQDATEILMNSSPGDLSINPDDPDEFVVWVKENYPEIAESHDFIPRPIYGDYLNKKVQPLLADSRVNVINQKVHNVLPIRVDGHAAYQQNHKPYHYQLALENGELTEAYDGVFLCIGHPPYADHYQLMGAENYIHNPYPVREKLSQLDKSKKVALIGSGLSSLDVMRYLQLHDDHDWGHAISFYIRNLPFTIVRKPVFDRSSRFSLSKEWIDEEKQGNNGLLPLDHLLAKIKGDFQASGIDWRQLIAKYGEGSIEQIRYELNHEDAMLEALQGYIDRMKPLLSEINMSLSASDWQRMQSDYLSDFEHFRNQLAQPAMEDILIWQSQGKLTIESGLKDIKATDNGFEMVMADRTDTVDIVINTAGFEKNVGKAAQQDPLIHNLWEQKLITSGKNGQFIQVTWPESQIFNQNQGVHDSLYLLGFWIFGTQFGNNNASMSIKSGEKVARHFIDYYYKNN</sequence>
<dbReference type="SUPFAM" id="SSF51905">
    <property type="entry name" value="FAD/NAD(P)-binding domain"/>
    <property type="match status" value="1"/>
</dbReference>
<feature type="domain" description="FAD-dependent urate hydroxylase HpyO/Asp monooxygenase CreE-like FAD/NAD(P)-binding" evidence="1">
    <location>
        <begin position="4"/>
        <end position="166"/>
    </location>
</feature>
<dbReference type="InterPro" id="IPR038732">
    <property type="entry name" value="HpyO/CreE_NAD-binding"/>
</dbReference>
<organism evidence="2 3">
    <name type="scientific">Aerococcus kribbianus</name>
    <dbReference type="NCBI Taxonomy" id="2999064"/>
    <lineage>
        <taxon>Bacteria</taxon>
        <taxon>Bacillati</taxon>
        <taxon>Bacillota</taxon>
        <taxon>Bacilli</taxon>
        <taxon>Lactobacillales</taxon>
        <taxon>Aerococcaceae</taxon>
        <taxon>Aerococcus</taxon>
    </lineage>
</organism>
<dbReference type="PANTHER" id="PTHR40254:SF1">
    <property type="entry name" value="BLR0577 PROTEIN"/>
    <property type="match status" value="1"/>
</dbReference>
<evidence type="ECO:0000313" key="3">
    <source>
        <dbReference type="Proteomes" id="UP001146670"/>
    </source>
</evidence>
<dbReference type="Proteomes" id="UP001146670">
    <property type="component" value="Unassembled WGS sequence"/>
</dbReference>
<protein>
    <submittedName>
        <fullName evidence="2">FAD/NAD(P)-binding protein</fullName>
    </submittedName>
</protein>
<dbReference type="RefSeq" id="WP_268751890.1">
    <property type="nucleotide sequence ID" value="NZ_JAPRFQ010000001.1"/>
</dbReference>
<gene>
    <name evidence="2" type="ORF">OW157_03195</name>
</gene>
<reference evidence="2" key="1">
    <citation type="submission" date="2022-12" db="EMBL/GenBank/DDBJ databases">
        <title>Description and comparative metabolic analysis of Aerococcus sp. nov., isolated from the feces of a pig.</title>
        <authorList>
            <person name="Chang Y.-H."/>
        </authorList>
    </citation>
    <scope>NUCLEOTIDE SEQUENCE</scope>
    <source>
        <strain evidence="2">YH-aer222</strain>
    </source>
</reference>
<evidence type="ECO:0000313" key="2">
    <source>
        <dbReference type="EMBL" id="MCZ0725574.1"/>
    </source>
</evidence>
<dbReference type="SUPFAM" id="SSF51971">
    <property type="entry name" value="Nucleotide-binding domain"/>
    <property type="match status" value="1"/>
</dbReference>
<dbReference type="Gene3D" id="3.50.50.60">
    <property type="entry name" value="FAD/NAD(P)-binding domain"/>
    <property type="match status" value="1"/>
</dbReference>
<dbReference type="InterPro" id="IPR036188">
    <property type="entry name" value="FAD/NAD-bd_sf"/>
</dbReference>
<evidence type="ECO:0000259" key="1">
    <source>
        <dbReference type="Pfam" id="PF13454"/>
    </source>
</evidence>
<keyword evidence="3" id="KW-1185">Reference proteome</keyword>
<name>A0A9X3FPN6_9LACT</name>
<dbReference type="EMBL" id="JAPRFR010000001">
    <property type="protein sequence ID" value="MCZ0725574.1"/>
    <property type="molecule type" value="Genomic_DNA"/>
</dbReference>
<accession>A0A9X3FPN6</accession>
<comment type="caution">
    <text evidence="2">The sequence shown here is derived from an EMBL/GenBank/DDBJ whole genome shotgun (WGS) entry which is preliminary data.</text>
</comment>
<proteinExistence type="predicted"/>
<dbReference type="PANTHER" id="PTHR40254">
    <property type="entry name" value="BLR0577 PROTEIN"/>
    <property type="match status" value="1"/>
</dbReference>
<dbReference type="Pfam" id="PF13454">
    <property type="entry name" value="NAD_binding_9"/>
    <property type="match status" value="1"/>
</dbReference>